<evidence type="ECO:0000256" key="6">
    <source>
        <dbReference type="SAM" id="SignalP"/>
    </source>
</evidence>
<dbReference type="GO" id="GO:0005576">
    <property type="term" value="C:extracellular region"/>
    <property type="evidence" value="ECO:0007669"/>
    <property type="project" value="UniProtKB-SubCell"/>
</dbReference>
<dbReference type="Gramene" id="PGSC0003DMT400043526">
    <property type="protein sequence ID" value="PGSC0003DMT400043526"/>
    <property type="gene ID" value="PGSC0003DMG400016899"/>
</dbReference>
<evidence type="ECO:0000256" key="1">
    <source>
        <dbReference type="ARBA" id="ARBA00004613"/>
    </source>
</evidence>
<comment type="subcellular location">
    <subcellularLocation>
        <location evidence="1">Secreted</location>
    </subcellularLocation>
</comment>
<keyword evidence="3" id="KW-0433">Leucine-rich repeat</keyword>
<feature type="chain" id="PRO_5004013444" evidence="6">
    <location>
        <begin position="21"/>
        <end position="140"/>
    </location>
</feature>
<proteinExistence type="predicted"/>
<evidence type="ECO:0000256" key="5">
    <source>
        <dbReference type="ARBA" id="ARBA00022737"/>
    </source>
</evidence>
<protein>
    <submittedName>
        <fullName evidence="8">Leucine-rich repeat family protein / extensin family protein</fullName>
    </submittedName>
</protein>
<dbReference type="EnsemblPlants" id="PGSC0003DMT400043526">
    <property type="protein sequence ID" value="PGSC0003DMT400043526"/>
    <property type="gene ID" value="PGSC0003DMG400016899"/>
</dbReference>
<dbReference type="Proteomes" id="UP000011115">
    <property type="component" value="Unassembled WGS sequence"/>
</dbReference>
<evidence type="ECO:0000313" key="8">
    <source>
        <dbReference type="EnsemblPlants" id="PGSC0003DMT400043526"/>
    </source>
</evidence>
<dbReference type="InterPro" id="IPR051582">
    <property type="entry name" value="LRR_extensin-like_regulator"/>
</dbReference>
<sequence>MGGICFVVLLLQIIVTEVVGAGVGVGVGVGVGPGGVWFGGGINSPSPGVVPSQNSAYTALQAWKSAITDDPMGILKNWMGPNVCTYRGIFCTNSQDYMGNPTDPVVTGRQMQRPQPECSVIPGGSLNCLRVPAVKPLVCG</sequence>
<keyword evidence="9" id="KW-1185">Reference proteome</keyword>
<feature type="domain" description="Leucine-rich repeat-containing N-terminal plant-type" evidence="7">
    <location>
        <begin position="57"/>
        <end position="92"/>
    </location>
</feature>
<dbReference type="PANTHER" id="PTHR32093">
    <property type="entry name" value="LEUCINE-RICH REPEAT EXTENSIN-LIKE PROTEIN 3-RELATED"/>
    <property type="match status" value="1"/>
</dbReference>
<dbReference type="HOGENOM" id="CLU_1838696_0_0_1"/>
<evidence type="ECO:0000313" key="9">
    <source>
        <dbReference type="Proteomes" id="UP000011115"/>
    </source>
</evidence>
<dbReference type="Pfam" id="PF08263">
    <property type="entry name" value="LRRNT_2"/>
    <property type="match status" value="1"/>
</dbReference>
<dbReference type="InterPro" id="IPR013210">
    <property type="entry name" value="LRR_N_plant-typ"/>
</dbReference>
<dbReference type="PANTHER" id="PTHR32093:SF86">
    <property type="entry name" value="EXTENSIN-LIKE PROTEIN"/>
    <property type="match status" value="1"/>
</dbReference>
<keyword evidence="2" id="KW-0964">Secreted</keyword>
<evidence type="ECO:0000256" key="4">
    <source>
        <dbReference type="ARBA" id="ARBA00022729"/>
    </source>
</evidence>
<dbReference type="ExpressionAtlas" id="M1BET0">
    <property type="expression patterns" value="baseline and differential"/>
</dbReference>
<evidence type="ECO:0000259" key="7">
    <source>
        <dbReference type="Pfam" id="PF08263"/>
    </source>
</evidence>
<name>M1BET0_SOLTU</name>
<reference evidence="8" key="2">
    <citation type="submission" date="2015-06" db="UniProtKB">
        <authorList>
            <consortium name="EnsemblPlants"/>
        </authorList>
    </citation>
    <scope>IDENTIFICATION</scope>
    <source>
        <strain evidence="8">DM1-3 516 R44</strain>
    </source>
</reference>
<dbReference type="OrthoDB" id="676979at2759"/>
<gene>
    <name evidence="8" type="primary">LOC102578466</name>
</gene>
<accession>M1BET0</accession>
<evidence type="ECO:0000256" key="3">
    <source>
        <dbReference type="ARBA" id="ARBA00022614"/>
    </source>
</evidence>
<keyword evidence="5" id="KW-0677">Repeat</keyword>
<organism evidence="8 9">
    <name type="scientific">Solanum tuberosum</name>
    <name type="common">Potato</name>
    <dbReference type="NCBI Taxonomy" id="4113"/>
    <lineage>
        <taxon>Eukaryota</taxon>
        <taxon>Viridiplantae</taxon>
        <taxon>Streptophyta</taxon>
        <taxon>Embryophyta</taxon>
        <taxon>Tracheophyta</taxon>
        <taxon>Spermatophyta</taxon>
        <taxon>Magnoliopsida</taxon>
        <taxon>eudicotyledons</taxon>
        <taxon>Gunneridae</taxon>
        <taxon>Pentapetalae</taxon>
        <taxon>asterids</taxon>
        <taxon>lamiids</taxon>
        <taxon>Solanales</taxon>
        <taxon>Solanaceae</taxon>
        <taxon>Solanoideae</taxon>
        <taxon>Solaneae</taxon>
        <taxon>Solanum</taxon>
    </lineage>
</organism>
<dbReference type="AlphaFoldDB" id="M1BET0"/>
<keyword evidence="4 6" id="KW-0732">Signal</keyword>
<feature type="signal peptide" evidence="6">
    <location>
        <begin position="1"/>
        <end position="20"/>
    </location>
</feature>
<reference evidence="9" key="1">
    <citation type="journal article" date="2011" name="Nature">
        <title>Genome sequence and analysis of the tuber crop potato.</title>
        <authorList>
            <consortium name="The Potato Genome Sequencing Consortium"/>
        </authorList>
    </citation>
    <scope>NUCLEOTIDE SEQUENCE [LARGE SCALE GENOMIC DNA]</scope>
    <source>
        <strain evidence="9">cv. DM1-3 516 R44</strain>
    </source>
</reference>
<evidence type="ECO:0000256" key="2">
    <source>
        <dbReference type="ARBA" id="ARBA00022525"/>
    </source>
</evidence>